<dbReference type="Pfam" id="PF07811">
    <property type="entry name" value="TadE"/>
    <property type="match status" value="1"/>
</dbReference>
<sequence length="205" mass="21340">MLPPMVSARACRRPALGRALPTFGACRSGVTAIEFAIAGPILIIAMLEILQGGLFLYSSAAVERATVAAARAIQVGSLDANKAGTAASFREKVLCPALMPGMPCGNVVTNLQRADMDGSGYGAFVKPDLSGLVAVSMNNSQTSYCPAAAGAYQYLQVFYAIPLFSPIWRSTVGQSWNGQTVAFVRAAAAFRNEPYTGGSFVGTGC</sequence>
<gene>
    <name evidence="2" type="ORF">BHAOGJBA_5663</name>
</gene>
<reference evidence="2" key="1">
    <citation type="journal article" date="2016" name="Front. Microbiol.">
        <title>Genome Sequence of the Piezophilic, Mesophilic Sulfate-Reducing Bacterium Desulfovibrio indicus J2T.</title>
        <authorList>
            <person name="Cao J."/>
            <person name="Maignien L."/>
            <person name="Shao Z."/>
            <person name="Alain K."/>
            <person name="Jebbar M."/>
        </authorList>
    </citation>
    <scope>NUCLEOTIDE SEQUENCE</scope>
    <source>
        <strain evidence="2">DSM 16372</strain>
    </source>
</reference>
<dbReference type="Proteomes" id="UP001055247">
    <property type="component" value="Unassembled WGS sequence"/>
</dbReference>
<reference evidence="2" key="2">
    <citation type="submission" date="2021-08" db="EMBL/GenBank/DDBJ databases">
        <authorList>
            <person name="Tani A."/>
            <person name="Ola A."/>
            <person name="Ogura Y."/>
            <person name="Katsura K."/>
            <person name="Hayashi T."/>
        </authorList>
    </citation>
    <scope>NUCLEOTIDE SEQUENCE</scope>
    <source>
        <strain evidence="2">DSM 16372</strain>
    </source>
</reference>
<evidence type="ECO:0000313" key="3">
    <source>
        <dbReference type="Proteomes" id="UP001055247"/>
    </source>
</evidence>
<keyword evidence="3" id="KW-1185">Reference proteome</keyword>
<organism evidence="2 3">
    <name type="scientific">Methylobacterium hispanicum</name>
    <dbReference type="NCBI Taxonomy" id="270350"/>
    <lineage>
        <taxon>Bacteria</taxon>
        <taxon>Pseudomonadati</taxon>
        <taxon>Pseudomonadota</taxon>
        <taxon>Alphaproteobacteria</taxon>
        <taxon>Hyphomicrobiales</taxon>
        <taxon>Methylobacteriaceae</taxon>
        <taxon>Methylobacterium</taxon>
    </lineage>
</organism>
<protein>
    <recommendedName>
        <fullName evidence="1">TadE-like domain-containing protein</fullName>
    </recommendedName>
</protein>
<evidence type="ECO:0000259" key="1">
    <source>
        <dbReference type="Pfam" id="PF07811"/>
    </source>
</evidence>
<evidence type="ECO:0000313" key="2">
    <source>
        <dbReference type="EMBL" id="GJD92110.1"/>
    </source>
</evidence>
<feature type="domain" description="TadE-like" evidence="1">
    <location>
        <begin position="29"/>
        <end position="71"/>
    </location>
</feature>
<comment type="caution">
    <text evidence="2">The sequence shown here is derived from an EMBL/GenBank/DDBJ whole genome shotgun (WGS) entry which is preliminary data.</text>
</comment>
<dbReference type="EMBL" id="BPQO01000037">
    <property type="protein sequence ID" value="GJD92110.1"/>
    <property type="molecule type" value="Genomic_DNA"/>
</dbReference>
<dbReference type="AlphaFoldDB" id="A0AAV4ZVR5"/>
<name>A0AAV4ZVR5_9HYPH</name>
<dbReference type="InterPro" id="IPR012495">
    <property type="entry name" value="TadE-like_dom"/>
</dbReference>
<accession>A0AAV4ZVR5</accession>
<proteinExistence type="predicted"/>